<dbReference type="AlphaFoldDB" id="A0A5R8M3P7"/>
<dbReference type="Gene3D" id="3.40.225.10">
    <property type="entry name" value="Class II aldolase/adducin N-terminal domain"/>
    <property type="match status" value="1"/>
</dbReference>
<comment type="similarity">
    <text evidence="1">Belongs to the short-chain dehydrogenases/reductases (SDR) family.</text>
</comment>
<dbReference type="InterPro" id="IPR036409">
    <property type="entry name" value="Aldolase_II/adducin_N_sf"/>
</dbReference>
<dbReference type="Gene3D" id="3.40.50.720">
    <property type="entry name" value="NAD(P)-binding Rossmann-like Domain"/>
    <property type="match status" value="1"/>
</dbReference>
<dbReference type="PRINTS" id="PR00081">
    <property type="entry name" value="GDHRDH"/>
</dbReference>
<dbReference type="NCBIfam" id="NF006189">
    <property type="entry name" value="PRK08324.1-3"/>
    <property type="match status" value="1"/>
</dbReference>
<dbReference type="FunFam" id="3.40.50.720:FF:000084">
    <property type="entry name" value="Short-chain dehydrogenase reductase"/>
    <property type="match status" value="1"/>
</dbReference>
<proteinExistence type="inferred from homology"/>
<evidence type="ECO:0000256" key="1">
    <source>
        <dbReference type="ARBA" id="ARBA00006484"/>
    </source>
</evidence>
<dbReference type="SUPFAM" id="SSF53639">
    <property type="entry name" value="AraD/HMP-PK domain-like"/>
    <property type="match status" value="1"/>
</dbReference>
<dbReference type="InterPro" id="IPR002347">
    <property type="entry name" value="SDR_fam"/>
</dbReference>
<dbReference type="RefSeq" id="WP_138258724.1">
    <property type="nucleotide sequence ID" value="NZ_VBUK01000007.1"/>
</dbReference>
<dbReference type="SMART" id="SM01007">
    <property type="entry name" value="Aldolase_II"/>
    <property type="match status" value="1"/>
</dbReference>
<keyword evidence="5" id="KW-1185">Reference proteome</keyword>
<dbReference type="PANTHER" id="PTHR43669:SF8">
    <property type="entry name" value="SHORT-CHAIN TYPE DEHYDROGENASE_REDUCTASE-RELATED"/>
    <property type="match status" value="1"/>
</dbReference>
<dbReference type="InterPro" id="IPR001303">
    <property type="entry name" value="Aldolase_II/adducin_N"/>
</dbReference>
<name>A0A5R8M3P7_9FLAO</name>
<feature type="domain" description="Class II aldolase/adducin N-terminal" evidence="3">
    <location>
        <begin position="30"/>
        <end position="232"/>
    </location>
</feature>
<dbReference type="OrthoDB" id="9774430at2"/>
<protein>
    <submittedName>
        <fullName evidence="4">Bifunctional aldolase/short-chain dehydrogenase</fullName>
    </submittedName>
</protein>
<dbReference type="PRINTS" id="PR00080">
    <property type="entry name" value="SDRFAMILY"/>
</dbReference>
<dbReference type="Pfam" id="PF00106">
    <property type="entry name" value="adh_short"/>
    <property type="match status" value="1"/>
</dbReference>
<dbReference type="NCBIfam" id="TIGR02632">
    <property type="entry name" value="RhaD_aldol-ADH"/>
    <property type="match status" value="1"/>
</dbReference>
<dbReference type="PANTHER" id="PTHR43669">
    <property type="entry name" value="5-KETO-D-GLUCONATE 5-REDUCTASE"/>
    <property type="match status" value="1"/>
</dbReference>
<evidence type="ECO:0000256" key="2">
    <source>
        <dbReference type="ARBA" id="ARBA00023002"/>
    </source>
</evidence>
<keyword evidence="2" id="KW-0560">Oxidoreductase</keyword>
<gene>
    <name evidence="4" type="ORF">FEK29_12230</name>
</gene>
<dbReference type="InterPro" id="IPR036291">
    <property type="entry name" value="NAD(P)-bd_dom_sf"/>
</dbReference>
<comment type="caution">
    <text evidence="4">The sequence shown here is derived from an EMBL/GenBank/DDBJ whole genome shotgun (WGS) entry which is preliminary data.</text>
</comment>
<dbReference type="EMBL" id="VBUK01000007">
    <property type="protein sequence ID" value="TLF44196.1"/>
    <property type="molecule type" value="Genomic_DNA"/>
</dbReference>
<dbReference type="InterPro" id="IPR013454">
    <property type="entry name" value="Bifunc_RhaD/ADH"/>
</dbReference>
<evidence type="ECO:0000259" key="3">
    <source>
        <dbReference type="SMART" id="SM01007"/>
    </source>
</evidence>
<organism evidence="4 5">
    <name type="scientific">Maribacter aurantiacus</name>
    <dbReference type="NCBI Taxonomy" id="1882343"/>
    <lineage>
        <taxon>Bacteria</taxon>
        <taxon>Pseudomonadati</taxon>
        <taxon>Bacteroidota</taxon>
        <taxon>Flavobacteriia</taxon>
        <taxon>Flavobacteriales</taxon>
        <taxon>Flavobacteriaceae</taxon>
        <taxon>Maribacter</taxon>
    </lineage>
</organism>
<dbReference type="NCBIfam" id="NF006191">
    <property type="entry name" value="PRK08324.1-5"/>
    <property type="match status" value="1"/>
</dbReference>
<reference evidence="4 5" key="1">
    <citation type="journal article" date="2017" name="Int. J. Syst. Evol. Microbiol.">
        <title>Maripseudobacter aurantiacus gen. nov., sp. nov., a novel member of the family Flavobacteriaceae isolated from a sedimentation basin.</title>
        <authorList>
            <person name="Chen C."/>
            <person name="Su Y."/>
            <person name="Tao T."/>
            <person name="Fu G."/>
            <person name="Zhang C."/>
            <person name="Sun C."/>
            <person name="Zhang X."/>
            <person name="Wu M."/>
        </authorList>
    </citation>
    <scope>NUCLEOTIDE SEQUENCE [LARGE SCALE GENOMIC DNA]</scope>
    <source>
        <strain evidence="5">CDA4</strain>
    </source>
</reference>
<dbReference type="Proteomes" id="UP000308382">
    <property type="component" value="Unassembled WGS sequence"/>
</dbReference>
<sequence length="701" mass="77435">MNAHTKKFKHVDYLWDDEKAAALEDDQVALFLYRSNILGADLRITNYGGGNTSCKTIEKDPLTNEDVEVMWIKGSGGDIGTLTKAGIAGLYTERLRNLKNVYGGLEDEDRMVGLFNHCIYDLDSKAPSIDTPLHGLLPFKHIDHLHPDALIAVAAAKDSEKVTKEIWGDTMGWVPWQRPGFDLGLQLEKCLNDNPGIRGIVLGSHGLFTWGDTSYECYMNSLEVIEMASEFIEKKIKENGSVFGGQKVTSLPEKERKEKAAQLMPLLRGLCSSEARMIGHFNDSDVVLEYINSNDLERLAPMGTSCPDHFLRTKIQPLVLDLDVNEDTHDSDALLKKLEPAFEKYREEYKEYYENCKRPNSPAMRDPNPVIIIYPGVGMFSFAKNKQTTRVANEFYVNAINVMRGAEAITEYTSLPRQEAFDIEYWLLEEAKLQRMPKEKPLSRKVALVTGAGGGIGKAIADKLAQEGANVILSDIAENRLQEAVETYPRDVASYAVCDVTKTESIEDAYKKACLEFGGIDIVIHSAGLAISKPLTETTEKDWDLLQNVLVKGQFELAKQGVAIMRQQGLGGDIINIASKNGLVSGPNNVGYGTAKAAQQHMSRLLAAELASDKIRVNVVNPDGVIVGSKIWEGEWAEGRAKAYGITVDELPAHYAKRNLLNEIIYPEDIANGVFALVGILDKSTGNIINVDGGMANAFVR</sequence>
<accession>A0A5R8M3P7</accession>
<dbReference type="SUPFAM" id="SSF51735">
    <property type="entry name" value="NAD(P)-binding Rossmann-fold domains"/>
    <property type="match status" value="1"/>
</dbReference>
<evidence type="ECO:0000313" key="5">
    <source>
        <dbReference type="Proteomes" id="UP000308382"/>
    </source>
</evidence>
<dbReference type="Pfam" id="PF00596">
    <property type="entry name" value="Aldolase_II"/>
    <property type="match status" value="1"/>
</dbReference>
<evidence type="ECO:0000313" key="4">
    <source>
        <dbReference type="EMBL" id="TLF44196.1"/>
    </source>
</evidence>
<dbReference type="GO" id="GO:0016491">
    <property type="term" value="F:oxidoreductase activity"/>
    <property type="evidence" value="ECO:0007669"/>
    <property type="project" value="UniProtKB-KW"/>
</dbReference>